<evidence type="ECO:0000256" key="3">
    <source>
        <dbReference type="ARBA" id="ARBA00023125"/>
    </source>
</evidence>
<gene>
    <name evidence="6" type="ORF">QC825_03095</name>
</gene>
<dbReference type="InterPro" id="IPR036390">
    <property type="entry name" value="WH_DNA-bd_sf"/>
</dbReference>
<dbReference type="RefSeq" id="WP_251592323.1">
    <property type="nucleotide sequence ID" value="NZ_JAMLJI010000002.1"/>
</dbReference>
<protein>
    <submittedName>
        <fullName evidence="6">LysR family transcriptional regulator</fullName>
    </submittedName>
</protein>
<comment type="caution">
    <text evidence="6">The sequence shown here is derived from an EMBL/GenBank/DDBJ whole genome shotgun (WGS) entry which is preliminary data.</text>
</comment>
<name>A0ABU1GUK2_9GAMM</name>
<keyword evidence="7" id="KW-1185">Reference proteome</keyword>
<dbReference type="PROSITE" id="PS50931">
    <property type="entry name" value="HTH_LYSR"/>
    <property type="match status" value="1"/>
</dbReference>
<dbReference type="EMBL" id="JARWAO010000001">
    <property type="protein sequence ID" value="MDR5895063.1"/>
    <property type="molecule type" value="Genomic_DNA"/>
</dbReference>
<accession>A0ABU1GUK2</accession>
<dbReference type="PRINTS" id="PR00039">
    <property type="entry name" value="HTHLYSR"/>
</dbReference>
<dbReference type="InterPro" id="IPR050950">
    <property type="entry name" value="HTH-type_LysR_regulators"/>
</dbReference>
<proteinExistence type="inferred from homology"/>
<dbReference type="Pfam" id="PF00126">
    <property type="entry name" value="HTH_1"/>
    <property type="match status" value="1"/>
</dbReference>
<dbReference type="PANTHER" id="PTHR30419:SF31">
    <property type="entry name" value="BLR3139 PROTEIN"/>
    <property type="match status" value="1"/>
</dbReference>
<evidence type="ECO:0000313" key="6">
    <source>
        <dbReference type="EMBL" id="MDR5895063.1"/>
    </source>
</evidence>
<keyword evidence="3" id="KW-0238">DNA-binding</keyword>
<keyword evidence="4" id="KW-0804">Transcription</keyword>
<evidence type="ECO:0000256" key="1">
    <source>
        <dbReference type="ARBA" id="ARBA00009437"/>
    </source>
</evidence>
<organism evidence="6 7">
    <name type="scientific">Larsenimonas suaedae</name>
    <dbReference type="NCBI Taxonomy" id="1851019"/>
    <lineage>
        <taxon>Bacteria</taxon>
        <taxon>Pseudomonadati</taxon>
        <taxon>Pseudomonadota</taxon>
        <taxon>Gammaproteobacteria</taxon>
        <taxon>Oceanospirillales</taxon>
        <taxon>Halomonadaceae</taxon>
        <taxon>Larsenimonas</taxon>
    </lineage>
</organism>
<comment type="similarity">
    <text evidence="1">Belongs to the LysR transcriptional regulatory family.</text>
</comment>
<dbReference type="InterPro" id="IPR036388">
    <property type="entry name" value="WH-like_DNA-bd_sf"/>
</dbReference>
<reference evidence="6 7" key="1">
    <citation type="submission" date="2023-04" db="EMBL/GenBank/DDBJ databases">
        <title>A long-awaited taxogenomic arrangement of the family Halomonadaceae.</title>
        <authorList>
            <person name="De La Haba R."/>
            <person name="Chuvochina M."/>
            <person name="Wittouck S."/>
            <person name="Arahal D.R."/>
            <person name="Sanchez-Porro C."/>
            <person name="Hugenholtz P."/>
            <person name="Ventosa A."/>
        </authorList>
    </citation>
    <scope>NUCLEOTIDE SEQUENCE [LARGE SCALE GENOMIC DNA]</scope>
    <source>
        <strain evidence="6 7">DSM 22428</strain>
    </source>
</reference>
<dbReference type="CDD" id="cd05466">
    <property type="entry name" value="PBP2_LTTR_substrate"/>
    <property type="match status" value="1"/>
</dbReference>
<dbReference type="Gene3D" id="3.40.190.290">
    <property type="match status" value="1"/>
</dbReference>
<evidence type="ECO:0000313" key="7">
    <source>
        <dbReference type="Proteomes" id="UP001269375"/>
    </source>
</evidence>
<sequence>MDHRQLRFLVALARERHFGRAAERVNVTQPTLSARLKQLEQELGTPLIRRGRRFEGFTQEGQRVLAHARRILSEFDELYAELDPTQGPSGWLTIGIVPSALGEVASRLAGLRTAFPSLRLRVREYTALALMQALADEEVDLAISYLDLPAAEPFVARPLFEEQYSVLASPSVELSEPVDWASLAGQPLYMLTSDMQQHQLIRARLEREGANTEAVVEVDSMAMLIVLLKQDRAVTVVPERLAATLTDEPLTCHALPSLPAPSRLGLLWKRRDYQLARLSAVLGVF</sequence>
<keyword evidence="2" id="KW-0805">Transcription regulation</keyword>
<feature type="domain" description="HTH lysR-type" evidence="5">
    <location>
        <begin position="1"/>
        <end position="58"/>
    </location>
</feature>
<dbReference type="SUPFAM" id="SSF46785">
    <property type="entry name" value="Winged helix' DNA-binding domain"/>
    <property type="match status" value="1"/>
</dbReference>
<dbReference type="Proteomes" id="UP001269375">
    <property type="component" value="Unassembled WGS sequence"/>
</dbReference>
<dbReference type="InterPro" id="IPR000847">
    <property type="entry name" value="LysR_HTH_N"/>
</dbReference>
<dbReference type="Gene3D" id="1.10.10.10">
    <property type="entry name" value="Winged helix-like DNA-binding domain superfamily/Winged helix DNA-binding domain"/>
    <property type="match status" value="1"/>
</dbReference>
<dbReference type="InterPro" id="IPR005119">
    <property type="entry name" value="LysR_subst-bd"/>
</dbReference>
<evidence type="ECO:0000259" key="5">
    <source>
        <dbReference type="PROSITE" id="PS50931"/>
    </source>
</evidence>
<evidence type="ECO:0000256" key="2">
    <source>
        <dbReference type="ARBA" id="ARBA00023015"/>
    </source>
</evidence>
<dbReference type="Pfam" id="PF03466">
    <property type="entry name" value="LysR_substrate"/>
    <property type="match status" value="1"/>
</dbReference>
<dbReference type="PANTHER" id="PTHR30419">
    <property type="entry name" value="HTH-TYPE TRANSCRIPTIONAL REGULATOR YBHD"/>
    <property type="match status" value="1"/>
</dbReference>
<evidence type="ECO:0000256" key="4">
    <source>
        <dbReference type="ARBA" id="ARBA00023163"/>
    </source>
</evidence>
<dbReference type="SUPFAM" id="SSF53850">
    <property type="entry name" value="Periplasmic binding protein-like II"/>
    <property type="match status" value="1"/>
</dbReference>